<evidence type="ECO:0000259" key="8">
    <source>
        <dbReference type="Pfam" id="PF00892"/>
    </source>
</evidence>
<dbReference type="Gene3D" id="1.10.3730.20">
    <property type="match status" value="1"/>
</dbReference>
<organism evidence="9 10">
    <name type="scientific">Roseburia inulinivorans DSM 16841</name>
    <dbReference type="NCBI Taxonomy" id="622312"/>
    <lineage>
        <taxon>Bacteria</taxon>
        <taxon>Bacillati</taxon>
        <taxon>Bacillota</taxon>
        <taxon>Clostridia</taxon>
        <taxon>Lachnospirales</taxon>
        <taxon>Lachnospiraceae</taxon>
        <taxon>Roseburia</taxon>
    </lineage>
</organism>
<feature type="transmembrane region" description="Helical" evidence="7">
    <location>
        <begin position="278"/>
        <end position="296"/>
    </location>
</feature>
<evidence type="ECO:0000256" key="7">
    <source>
        <dbReference type="SAM" id="Phobius"/>
    </source>
</evidence>
<evidence type="ECO:0000256" key="1">
    <source>
        <dbReference type="ARBA" id="ARBA00004651"/>
    </source>
</evidence>
<feature type="transmembrane region" description="Helical" evidence="7">
    <location>
        <begin position="252"/>
        <end position="272"/>
    </location>
</feature>
<dbReference type="InterPro" id="IPR037185">
    <property type="entry name" value="EmrE-like"/>
</dbReference>
<evidence type="ECO:0000256" key="2">
    <source>
        <dbReference type="ARBA" id="ARBA00007362"/>
    </source>
</evidence>
<dbReference type="GO" id="GO:0005886">
    <property type="term" value="C:plasma membrane"/>
    <property type="evidence" value="ECO:0007669"/>
    <property type="project" value="UniProtKB-SubCell"/>
</dbReference>
<keyword evidence="3" id="KW-1003">Cell membrane</keyword>
<feature type="transmembrane region" description="Helical" evidence="7">
    <location>
        <begin position="164"/>
        <end position="183"/>
    </location>
</feature>
<protein>
    <submittedName>
        <fullName evidence="9">Putative membrane protein</fullName>
    </submittedName>
</protein>
<dbReference type="Proteomes" id="UP000003561">
    <property type="component" value="Unassembled WGS sequence"/>
</dbReference>
<feature type="transmembrane region" description="Helical" evidence="7">
    <location>
        <begin position="110"/>
        <end position="128"/>
    </location>
</feature>
<dbReference type="EMBL" id="ACFY01000086">
    <property type="protein sequence ID" value="EEG94126.1"/>
    <property type="molecule type" value="Genomic_DNA"/>
</dbReference>
<comment type="similarity">
    <text evidence="2">Belongs to the EamA transporter family.</text>
</comment>
<feature type="transmembrane region" description="Helical" evidence="7">
    <location>
        <begin position="190"/>
        <end position="210"/>
    </location>
</feature>
<feature type="transmembrane region" description="Helical" evidence="7">
    <location>
        <begin position="135"/>
        <end position="152"/>
    </location>
</feature>
<comment type="subcellular location">
    <subcellularLocation>
        <location evidence="1">Cell membrane</location>
        <topology evidence="1">Multi-pass membrane protein</topology>
    </subcellularLocation>
</comment>
<dbReference type="InterPro" id="IPR000620">
    <property type="entry name" value="EamA_dom"/>
</dbReference>
<evidence type="ECO:0000256" key="3">
    <source>
        <dbReference type="ARBA" id="ARBA00022475"/>
    </source>
</evidence>
<feature type="domain" description="EamA" evidence="8">
    <location>
        <begin position="10"/>
        <end position="150"/>
    </location>
</feature>
<dbReference type="GeneID" id="75162373"/>
<sequence length="302" mass="32399">MNKFILRQSLLLLLTATIWGVAFVAQRVGMDYVGPFTFNVMRSIIGGVVLLPCIALLGKINGKGNTEAAKKMDGKERKTLFIGGIACGVLLCIASNLQQFGIMYTSVGKAGFITAMYIVVVPVLGIFLRKKVSGKVWCGVGIAVAGLYLLCMKESGFSVQKGDFLLMLCALVFSLHILVIDYFSPKADGVKLSCIQFFTCGILSGVGMVLTEKPQLTSILAAWMPILYAGVMSCGVAYTLQIIGQKGMNPTVASLILSLESVVSVIAGFLILHQTLSLRELIGCVLMFAAIILVQLPDRAKK</sequence>
<feature type="domain" description="EamA" evidence="8">
    <location>
        <begin position="161"/>
        <end position="294"/>
    </location>
</feature>
<dbReference type="AlphaFoldDB" id="C0FTG7"/>
<gene>
    <name evidence="9" type="ORF">ROSEINA2194_02038</name>
</gene>
<dbReference type="PANTHER" id="PTHR42920">
    <property type="entry name" value="OS03G0707200 PROTEIN-RELATED"/>
    <property type="match status" value="1"/>
</dbReference>
<comment type="caution">
    <text evidence="9">The sequence shown here is derived from an EMBL/GenBank/DDBJ whole genome shotgun (WGS) entry which is preliminary data.</text>
</comment>
<feature type="transmembrane region" description="Helical" evidence="7">
    <location>
        <begin position="79"/>
        <end position="98"/>
    </location>
</feature>
<accession>C0FTG7</accession>
<evidence type="ECO:0000313" key="9">
    <source>
        <dbReference type="EMBL" id="EEG94126.1"/>
    </source>
</evidence>
<evidence type="ECO:0000256" key="4">
    <source>
        <dbReference type="ARBA" id="ARBA00022692"/>
    </source>
</evidence>
<dbReference type="SUPFAM" id="SSF103481">
    <property type="entry name" value="Multidrug resistance efflux transporter EmrE"/>
    <property type="match status" value="2"/>
</dbReference>
<name>C0FTG7_9FIRM</name>
<keyword evidence="5 7" id="KW-1133">Transmembrane helix</keyword>
<reference evidence="9 10" key="1">
    <citation type="submission" date="2009-02" db="EMBL/GenBank/DDBJ databases">
        <authorList>
            <person name="Fulton L."/>
            <person name="Clifton S."/>
            <person name="Fulton B."/>
            <person name="Xu J."/>
            <person name="Minx P."/>
            <person name="Pepin K.H."/>
            <person name="Johnson M."/>
            <person name="Bhonagiri V."/>
            <person name="Nash W.E."/>
            <person name="Mardis E.R."/>
            <person name="Wilson R.K."/>
        </authorList>
    </citation>
    <scope>NUCLEOTIDE SEQUENCE [LARGE SCALE GENOMIC DNA]</scope>
    <source>
        <strain evidence="9 10">DSM 16841</strain>
    </source>
</reference>
<reference evidence="9 10" key="2">
    <citation type="submission" date="2009-03" db="EMBL/GenBank/DDBJ databases">
        <title>Draft genome sequence of Roseburia inulinivorans (DSM 16841).</title>
        <authorList>
            <person name="Sudarsanam P."/>
            <person name="Ley R."/>
            <person name="Guruge J."/>
            <person name="Turnbaugh P.J."/>
            <person name="Mahowald M."/>
            <person name="Liep D."/>
            <person name="Gordon J."/>
        </authorList>
    </citation>
    <scope>NUCLEOTIDE SEQUENCE [LARGE SCALE GENOMIC DNA]</scope>
    <source>
        <strain evidence="9 10">DSM 16841</strain>
    </source>
</reference>
<evidence type="ECO:0000256" key="5">
    <source>
        <dbReference type="ARBA" id="ARBA00022989"/>
    </source>
</evidence>
<evidence type="ECO:0000313" key="10">
    <source>
        <dbReference type="Proteomes" id="UP000003561"/>
    </source>
</evidence>
<feature type="transmembrane region" description="Helical" evidence="7">
    <location>
        <begin position="40"/>
        <end position="58"/>
    </location>
</feature>
<dbReference type="RefSeq" id="WP_007885895.1">
    <property type="nucleotide sequence ID" value="NZ_ACFY01000086.1"/>
</dbReference>
<feature type="transmembrane region" description="Helical" evidence="7">
    <location>
        <begin position="216"/>
        <end position="240"/>
    </location>
</feature>
<dbReference type="eggNOG" id="COG0697">
    <property type="taxonomic scope" value="Bacteria"/>
</dbReference>
<keyword evidence="4 7" id="KW-0812">Transmembrane</keyword>
<dbReference type="Pfam" id="PF00892">
    <property type="entry name" value="EamA"/>
    <property type="match status" value="2"/>
</dbReference>
<proteinExistence type="inferred from homology"/>
<keyword evidence="6 7" id="KW-0472">Membrane</keyword>
<evidence type="ECO:0000256" key="6">
    <source>
        <dbReference type="ARBA" id="ARBA00023136"/>
    </source>
</evidence>
<dbReference type="PANTHER" id="PTHR42920:SF5">
    <property type="entry name" value="EAMA DOMAIN-CONTAINING PROTEIN"/>
    <property type="match status" value="1"/>
</dbReference>
<dbReference type="InterPro" id="IPR051258">
    <property type="entry name" value="Diverse_Substrate_Transporter"/>
</dbReference>